<dbReference type="PANTHER" id="PTHR43065">
    <property type="entry name" value="SENSOR HISTIDINE KINASE"/>
    <property type="match status" value="1"/>
</dbReference>
<protein>
    <recommendedName>
        <fullName evidence="2">histidine kinase</fullName>
        <ecNumber evidence="2">2.7.13.3</ecNumber>
    </recommendedName>
</protein>
<dbReference type="NCBIfam" id="TIGR00229">
    <property type="entry name" value="sensory_box"/>
    <property type="match status" value="1"/>
</dbReference>
<dbReference type="Pfam" id="PF02518">
    <property type="entry name" value="HATPase_c"/>
    <property type="match status" value="1"/>
</dbReference>
<evidence type="ECO:0000256" key="5">
    <source>
        <dbReference type="ARBA" id="ARBA00022741"/>
    </source>
</evidence>
<keyword evidence="5" id="KW-0547">Nucleotide-binding</keyword>
<evidence type="ECO:0000259" key="10">
    <source>
        <dbReference type="PROSITE" id="PS50109"/>
    </source>
</evidence>
<dbReference type="InterPro" id="IPR012292">
    <property type="entry name" value="Globin/Proto"/>
</dbReference>
<dbReference type="SUPFAM" id="SSF55874">
    <property type="entry name" value="ATPase domain of HSP90 chaperone/DNA topoisomerase II/histidine kinase"/>
    <property type="match status" value="1"/>
</dbReference>
<dbReference type="SMART" id="SM00387">
    <property type="entry name" value="HATPase_c"/>
    <property type="match status" value="1"/>
</dbReference>
<dbReference type="Proteomes" id="UP001139031">
    <property type="component" value="Unassembled WGS sequence"/>
</dbReference>
<feature type="compositionally biased region" description="Basic and acidic residues" evidence="9">
    <location>
        <begin position="251"/>
        <end position="261"/>
    </location>
</feature>
<dbReference type="SUPFAM" id="SSF46458">
    <property type="entry name" value="Globin-like"/>
    <property type="match status" value="1"/>
</dbReference>
<dbReference type="SUPFAM" id="SSF55785">
    <property type="entry name" value="PYP-like sensor domain (PAS domain)"/>
    <property type="match status" value="1"/>
</dbReference>
<keyword evidence="6" id="KW-0418">Kinase</keyword>
<dbReference type="CDD" id="cd00130">
    <property type="entry name" value="PAS"/>
    <property type="match status" value="1"/>
</dbReference>
<keyword evidence="3" id="KW-0597">Phosphoprotein</keyword>
<evidence type="ECO:0000256" key="1">
    <source>
        <dbReference type="ARBA" id="ARBA00000085"/>
    </source>
</evidence>
<dbReference type="InterPro" id="IPR013767">
    <property type="entry name" value="PAS_fold"/>
</dbReference>
<feature type="domain" description="Histidine kinase" evidence="10">
    <location>
        <begin position="331"/>
        <end position="540"/>
    </location>
</feature>
<evidence type="ECO:0000256" key="8">
    <source>
        <dbReference type="ARBA" id="ARBA00023012"/>
    </source>
</evidence>
<dbReference type="PANTHER" id="PTHR43065:SF10">
    <property type="entry name" value="PEROXIDE STRESS-ACTIVATED HISTIDINE KINASE MAK3"/>
    <property type="match status" value="1"/>
</dbReference>
<dbReference type="Gene3D" id="1.10.287.130">
    <property type="match status" value="1"/>
</dbReference>
<name>A0ABS7TMX6_9BACT</name>
<dbReference type="InterPro" id="IPR044398">
    <property type="entry name" value="Globin-sensor_dom"/>
</dbReference>
<gene>
    <name evidence="12" type="ORF">K7C98_09880</name>
</gene>
<dbReference type="PROSITE" id="PS50109">
    <property type="entry name" value="HIS_KIN"/>
    <property type="match status" value="1"/>
</dbReference>
<dbReference type="InterPro" id="IPR036097">
    <property type="entry name" value="HisK_dim/P_sf"/>
</dbReference>
<dbReference type="SMART" id="SM00091">
    <property type="entry name" value="PAS"/>
    <property type="match status" value="1"/>
</dbReference>
<keyword evidence="8" id="KW-0902">Two-component regulatory system</keyword>
<evidence type="ECO:0000259" key="11">
    <source>
        <dbReference type="PROSITE" id="PS50112"/>
    </source>
</evidence>
<dbReference type="EMBL" id="JAIRAU010000008">
    <property type="protein sequence ID" value="MBZ5709569.1"/>
    <property type="molecule type" value="Genomic_DNA"/>
</dbReference>
<dbReference type="InterPro" id="IPR000014">
    <property type="entry name" value="PAS"/>
</dbReference>
<evidence type="ECO:0000313" key="13">
    <source>
        <dbReference type="Proteomes" id="UP001139031"/>
    </source>
</evidence>
<evidence type="ECO:0000256" key="2">
    <source>
        <dbReference type="ARBA" id="ARBA00012438"/>
    </source>
</evidence>
<evidence type="ECO:0000256" key="7">
    <source>
        <dbReference type="ARBA" id="ARBA00022840"/>
    </source>
</evidence>
<keyword evidence="7" id="KW-0067">ATP-binding</keyword>
<dbReference type="PROSITE" id="PS50112">
    <property type="entry name" value="PAS"/>
    <property type="match status" value="1"/>
</dbReference>
<dbReference type="Pfam" id="PF00989">
    <property type="entry name" value="PAS"/>
    <property type="match status" value="1"/>
</dbReference>
<dbReference type="InterPro" id="IPR036890">
    <property type="entry name" value="HATPase_C_sf"/>
</dbReference>
<dbReference type="EC" id="2.7.13.3" evidence="2"/>
<comment type="catalytic activity">
    <reaction evidence="1">
        <text>ATP + protein L-histidine = ADP + protein N-phospho-L-histidine.</text>
        <dbReference type="EC" id="2.7.13.3"/>
    </reaction>
</comment>
<dbReference type="InterPro" id="IPR009050">
    <property type="entry name" value="Globin-like_sf"/>
</dbReference>
<evidence type="ECO:0000256" key="9">
    <source>
        <dbReference type="SAM" id="MobiDB-lite"/>
    </source>
</evidence>
<dbReference type="InterPro" id="IPR003661">
    <property type="entry name" value="HisK_dim/P_dom"/>
</dbReference>
<proteinExistence type="predicted"/>
<evidence type="ECO:0000313" key="12">
    <source>
        <dbReference type="EMBL" id="MBZ5709569.1"/>
    </source>
</evidence>
<accession>A0ABS7TMX6</accession>
<dbReference type="InterPro" id="IPR035965">
    <property type="entry name" value="PAS-like_dom_sf"/>
</dbReference>
<feature type="region of interest" description="Disordered" evidence="9">
    <location>
        <begin position="251"/>
        <end position="275"/>
    </location>
</feature>
<dbReference type="RefSeq" id="WP_224191347.1">
    <property type="nucleotide sequence ID" value="NZ_JAIRAU010000008.1"/>
</dbReference>
<sequence>MQTLETRFEELKRYIGFTAEDAEYLRAARELAAPHFERIAREFYERIRLHEEAHAVFTGEEQIARLHRSLVRWLGRLFGGVYDESYYQDTATIGRVHVKVGLPQRYMFTAMARIRGSLVAIAEAAPSDGPGTAAAISRLLDLELAIMLESYRDDFVLRIQQFERLEKQALGRSLARTEHRYINAVELARVLILGLDADGCVRLFNREAERVTGHQRDEVLGRGFVEVLHVDDSGDGRRLRERLDHFAELHRAGPEAHRSGPADDDEPPLETTVQTRAGRTRVVRWRLTYAPAEGDEVSVFALGIDSTDETALLARTQQQEKLAAIGTLAAGLAHEIRNPLNGAQLHLTYLQRALGRGDTGPRVHDSVTVVGDEMKRLGALVTEFLEFARPRPLKLETVCVQPLLERVAQLVAAQAEGGAVSLALDVPIAPIELVADRAKLEQVLLNLACNAIEALAPGGGGKVVVRARRQPRTVTLEVEDDGPGIAPGSPIFDAFYSSKPQGTGLGLSITHRIVTDHGGTIDVDSVPGRSLFRVALPLAPVAAPRGKR</sequence>
<evidence type="ECO:0000256" key="3">
    <source>
        <dbReference type="ARBA" id="ARBA00022553"/>
    </source>
</evidence>
<dbReference type="SMART" id="SM00388">
    <property type="entry name" value="HisKA"/>
    <property type="match status" value="1"/>
</dbReference>
<dbReference type="Pfam" id="PF00512">
    <property type="entry name" value="HisKA"/>
    <property type="match status" value="1"/>
</dbReference>
<dbReference type="InterPro" id="IPR003594">
    <property type="entry name" value="HATPase_dom"/>
</dbReference>
<evidence type="ECO:0000256" key="6">
    <source>
        <dbReference type="ARBA" id="ARBA00022777"/>
    </source>
</evidence>
<dbReference type="CDD" id="cd01068">
    <property type="entry name" value="globin_sensor"/>
    <property type="match status" value="1"/>
</dbReference>
<dbReference type="Pfam" id="PF11563">
    <property type="entry name" value="Protoglobin"/>
    <property type="match status" value="1"/>
</dbReference>
<dbReference type="InterPro" id="IPR004358">
    <property type="entry name" value="Sig_transdc_His_kin-like_C"/>
</dbReference>
<reference evidence="12" key="1">
    <citation type="submission" date="2021-08" db="EMBL/GenBank/DDBJ databases">
        <authorList>
            <person name="Stevens D.C."/>
        </authorList>
    </citation>
    <scope>NUCLEOTIDE SEQUENCE</scope>
    <source>
        <strain evidence="12">DSM 53165</strain>
    </source>
</reference>
<dbReference type="PRINTS" id="PR00344">
    <property type="entry name" value="BCTRLSENSOR"/>
</dbReference>
<keyword evidence="13" id="KW-1185">Reference proteome</keyword>
<dbReference type="InterPro" id="IPR005467">
    <property type="entry name" value="His_kinase_dom"/>
</dbReference>
<evidence type="ECO:0000256" key="4">
    <source>
        <dbReference type="ARBA" id="ARBA00022679"/>
    </source>
</evidence>
<dbReference type="Gene3D" id="1.10.490.10">
    <property type="entry name" value="Globins"/>
    <property type="match status" value="1"/>
</dbReference>
<dbReference type="SUPFAM" id="SSF47384">
    <property type="entry name" value="Homodimeric domain of signal transducing histidine kinase"/>
    <property type="match status" value="1"/>
</dbReference>
<feature type="domain" description="PAS" evidence="11">
    <location>
        <begin position="177"/>
        <end position="232"/>
    </location>
</feature>
<dbReference type="Gene3D" id="3.30.450.20">
    <property type="entry name" value="PAS domain"/>
    <property type="match status" value="1"/>
</dbReference>
<organism evidence="12 13">
    <name type="scientific">Nannocystis pusilla</name>
    <dbReference type="NCBI Taxonomy" id="889268"/>
    <lineage>
        <taxon>Bacteria</taxon>
        <taxon>Pseudomonadati</taxon>
        <taxon>Myxococcota</taxon>
        <taxon>Polyangia</taxon>
        <taxon>Nannocystales</taxon>
        <taxon>Nannocystaceae</taxon>
        <taxon>Nannocystis</taxon>
    </lineage>
</organism>
<dbReference type="Gene3D" id="3.30.565.10">
    <property type="entry name" value="Histidine kinase-like ATPase, C-terminal domain"/>
    <property type="match status" value="1"/>
</dbReference>
<dbReference type="CDD" id="cd00082">
    <property type="entry name" value="HisKA"/>
    <property type="match status" value="1"/>
</dbReference>
<comment type="caution">
    <text evidence="12">The sequence shown here is derived from an EMBL/GenBank/DDBJ whole genome shotgun (WGS) entry which is preliminary data.</text>
</comment>
<dbReference type="InterPro" id="IPR039379">
    <property type="entry name" value="Protoglobin_sensor_dom"/>
</dbReference>
<keyword evidence="4" id="KW-0808">Transferase</keyword>